<dbReference type="SMART" id="SM00448">
    <property type="entry name" value="REC"/>
    <property type="match status" value="1"/>
</dbReference>
<dbReference type="Gene3D" id="3.30.70.270">
    <property type="match status" value="1"/>
</dbReference>
<dbReference type="EMBL" id="BAAAEW010000011">
    <property type="protein sequence ID" value="GAA0749881.1"/>
    <property type="molecule type" value="Genomic_DNA"/>
</dbReference>
<dbReference type="Proteomes" id="UP001500279">
    <property type="component" value="Unassembled WGS sequence"/>
</dbReference>
<dbReference type="InterPro" id="IPR000014">
    <property type="entry name" value="PAS"/>
</dbReference>
<dbReference type="NCBIfam" id="TIGR00229">
    <property type="entry name" value="sensory_box"/>
    <property type="match status" value="1"/>
</dbReference>
<evidence type="ECO:0000259" key="3">
    <source>
        <dbReference type="PROSITE" id="PS50110"/>
    </source>
</evidence>
<dbReference type="InterPro" id="IPR043128">
    <property type="entry name" value="Rev_trsase/Diguanyl_cyclase"/>
</dbReference>
<dbReference type="PANTHER" id="PTHR44757:SF2">
    <property type="entry name" value="BIOFILM ARCHITECTURE MAINTENANCE PROTEIN MBAA"/>
    <property type="match status" value="1"/>
</dbReference>
<dbReference type="Pfam" id="PF00563">
    <property type="entry name" value="EAL"/>
    <property type="match status" value="1"/>
</dbReference>
<dbReference type="Gene3D" id="3.20.20.450">
    <property type="entry name" value="EAL domain"/>
    <property type="match status" value="1"/>
</dbReference>
<dbReference type="SUPFAM" id="SSF55785">
    <property type="entry name" value="PYP-like sensor domain (PAS domain)"/>
    <property type="match status" value="2"/>
</dbReference>
<dbReference type="SUPFAM" id="SSF141868">
    <property type="entry name" value="EAL domain-like"/>
    <property type="match status" value="1"/>
</dbReference>
<dbReference type="Pfam" id="PF00990">
    <property type="entry name" value="GGDEF"/>
    <property type="match status" value="1"/>
</dbReference>
<evidence type="ECO:0000256" key="1">
    <source>
        <dbReference type="PROSITE-ProRule" id="PRU00169"/>
    </source>
</evidence>
<dbReference type="PROSITE" id="PS50113">
    <property type="entry name" value="PAC"/>
    <property type="match status" value="1"/>
</dbReference>
<feature type="domain" description="EAL" evidence="6">
    <location>
        <begin position="440"/>
        <end position="694"/>
    </location>
</feature>
<dbReference type="InterPro" id="IPR001633">
    <property type="entry name" value="EAL_dom"/>
</dbReference>
<organism evidence="8 9">
    <name type="scientific">Ideonella azotifigens</name>
    <dbReference type="NCBI Taxonomy" id="513160"/>
    <lineage>
        <taxon>Bacteria</taxon>
        <taxon>Pseudomonadati</taxon>
        <taxon>Pseudomonadota</taxon>
        <taxon>Betaproteobacteria</taxon>
        <taxon>Burkholderiales</taxon>
        <taxon>Sphaerotilaceae</taxon>
        <taxon>Ideonella</taxon>
    </lineage>
</organism>
<dbReference type="PANTHER" id="PTHR44757">
    <property type="entry name" value="DIGUANYLATE CYCLASE DGCP"/>
    <property type="match status" value="1"/>
</dbReference>
<keyword evidence="2" id="KW-0175">Coiled coil</keyword>
<dbReference type="InterPro" id="IPR001789">
    <property type="entry name" value="Sig_transdc_resp-reg_receiver"/>
</dbReference>
<keyword evidence="9" id="KW-1185">Reference proteome</keyword>
<feature type="domain" description="Response regulatory" evidence="3">
    <location>
        <begin position="709"/>
        <end position="821"/>
    </location>
</feature>
<keyword evidence="1" id="KW-0597">Phosphoprotein</keyword>
<feature type="domain" description="PAC" evidence="5">
    <location>
        <begin position="214"/>
        <end position="266"/>
    </location>
</feature>
<evidence type="ECO:0000259" key="7">
    <source>
        <dbReference type="PROSITE" id="PS50887"/>
    </source>
</evidence>
<dbReference type="CDD" id="cd01948">
    <property type="entry name" value="EAL"/>
    <property type="match status" value="1"/>
</dbReference>
<name>A0ABN1JZ51_9BURK</name>
<dbReference type="Gene3D" id="3.30.450.20">
    <property type="entry name" value="PAS domain"/>
    <property type="match status" value="2"/>
</dbReference>
<dbReference type="NCBIfam" id="TIGR00254">
    <property type="entry name" value="GGDEF"/>
    <property type="match status" value="1"/>
</dbReference>
<dbReference type="InterPro" id="IPR035965">
    <property type="entry name" value="PAS-like_dom_sf"/>
</dbReference>
<sequence>MVQDPFANAAQARLDASRAAALLDQAQVGLVVVDAHGLRFANPAALRLLGDAPGRPVIGRSLLDFIAPTDRAHVAEQIRRRLAGEPGSAYDVRCRRTDGSEFDARLFGQRVMFDGHHADLVTLTDVTELKDALRRSEWTASLLARSESLCRSGSFEVEWPSGRVLVSQGLRELTGEYRRPVGVDDTVDMISWVPPDERGLLAAIWRNAVVGEPFELQHRLLCADGERLVVLHRGILQAGAPGQPPRGLALIQDITRQHEAEHRIQELANFDEVTGLPNRSSLLDQLDARAHTARWDERGFCLMSIDVPRITELRATMGFGAGDSLAMTIAARLSRMATEQEVVAHVGGSEFAVMRVFDGPAAQEALHLRAQALQAGLQEAARVGPTEVFPLCHIGIAMFPADGEAADALLEAAQTARLGAEAAGGVAFARPESNALALREMQLAGALRHALVRNELSLRYQPQVSLATGAVIGAEALLRWRSAEWGDVSPVEFIQVAERSGLIGAIGDWVLRRVCEQSVIWRREGLPPVRLAVNFSPLQFQQGDVARQVQRTLLETGADPACLGMELTESTLMENPERAAAMLRELRALGIEISLDDFGTGFSSLSCLRRLPIDVVKIDRSFVQDMTNGPESVSMARAIITMAQGLKMQVLAEGVETEDQLALLVAKGCDQMQGYLFSRPITNDEMAALLREGRRLPEDRVRGGHKTRTLLLVDDDVAALSALRRLFRREGYRVLTAASAEEGRARLADSSVDVMLCDPGLSGPPLLAHAQQQHPDVARIALAGPEEWAAVAGEVSSGALHQVAAKPWDETRLCAQVAQAFRQQLMGDDHRRLQDEVGSLQTELATLRQQLASAQAREEAQAQLLEARGTGVRDLVDQLPLAVLGLDPDGLLVYANEQAHLQLPQAAAQLGLPPEGWLAELTLPGMPAVLSLPASARSEQCFEGRPGQVLVQPLRVADGSPRGHSLVFLPMAPPPAAS</sequence>
<dbReference type="InterPro" id="IPR013767">
    <property type="entry name" value="PAS_fold"/>
</dbReference>
<dbReference type="PROSITE" id="PS50112">
    <property type="entry name" value="PAS"/>
    <property type="match status" value="1"/>
</dbReference>
<evidence type="ECO:0000259" key="5">
    <source>
        <dbReference type="PROSITE" id="PS50113"/>
    </source>
</evidence>
<protein>
    <recommendedName>
        <fullName evidence="10">EAL domain-containing protein</fullName>
    </recommendedName>
</protein>
<dbReference type="SUPFAM" id="SSF52172">
    <property type="entry name" value="CheY-like"/>
    <property type="match status" value="1"/>
</dbReference>
<evidence type="ECO:0000256" key="2">
    <source>
        <dbReference type="SAM" id="Coils"/>
    </source>
</evidence>
<dbReference type="InterPro" id="IPR011006">
    <property type="entry name" value="CheY-like_superfamily"/>
</dbReference>
<dbReference type="PROSITE" id="PS50887">
    <property type="entry name" value="GGDEF"/>
    <property type="match status" value="1"/>
</dbReference>
<feature type="domain" description="GGDEF" evidence="7">
    <location>
        <begin position="298"/>
        <end position="433"/>
    </location>
</feature>
<gene>
    <name evidence="8" type="ORF">GCM10009107_20940</name>
</gene>
<evidence type="ECO:0000259" key="4">
    <source>
        <dbReference type="PROSITE" id="PS50112"/>
    </source>
</evidence>
<dbReference type="InterPro" id="IPR035919">
    <property type="entry name" value="EAL_sf"/>
</dbReference>
<proteinExistence type="predicted"/>
<dbReference type="PROSITE" id="PS50883">
    <property type="entry name" value="EAL"/>
    <property type="match status" value="1"/>
</dbReference>
<feature type="coiled-coil region" evidence="2">
    <location>
        <begin position="830"/>
        <end position="868"/>
    </location>
</feature>
<dbReference type="SMART" id="SM00091">
    <property type="entry name" value="PAS"/>
    <property type="match status" value="2"/>
</dbReference>
<dbReference type="InterPro" id="IPR000700">
    <property type="entry name" value="PAS-assoc_C"/>
</dbReference>
<dbReference type="Gene3D" id="3.40.50.2300">
    <property type="match status" value="1"/>
</dbReference>
<dbReference type="SUPFAM" id="SSF55073">
    <property type="entry name" value="Nucleotide cyclase"/>
    <property type="match status" value="1"/>
</dbReference>
<dbReference type="PROSITE" id="PS50110">
    <property type="entry name" value="RESPONSE_REGULATORY"/>
    <property type="match status" value="1"/>
</dbReference>
<dbReference type="InterPro" id="IPR000160">
    <property type="entry name" value="GGDEF_dom"/>
</dbReference>
<dbReference type="SMART" id="SM00052">
    <property type="entry name" value="EAL"/>
    <property type="match status" value="1"/>
</dbReference>
<accession>A0ABN1JZ51</accession>
<evidence type="ECO:0000259" key="6">
    <source>
        <dbReference type="PROSITE" id="PS50883"/>
    </source>
</evidence>
<dbReference type="SMART" id="SM00267">
    <property type="entry name" value="GGDEF"/>
    <property type="match status" value="1"/>
</dbReference>
<comment type="caution">
    <text evidence="8">The sequence shown here is derived from an EMBL/GenBank/DDBJ whole genome shotgun (WGS) entry which is preliminary data.</text>
</comment>
<dbReference type="CDD" id="cd00130">
    <property type="entry name" value="PAS"/>
    <property type="match status" value="1"/>
</dbReference>
<evidence type="ECO:0000313" key="9">
    <source>
        <dbReference type="Proteomes" id="UP001500279"/>
    </source>
</evidence>
<dbReference type="RefSeq" id="WP_231012112.1">
    <property type="nucleotide sequence ID" value="NZ_BAAAEW010000011.1"/>
</dbReference>
<reference evidence="8 9" key="1">
    <citation type="journal article" date="2019" name="Int. J. Syst. Evol. Microbiol.">
        <title>The Global Catalogue of Microorganisms (GCM) 10K type strain sequencing project: providing services to taxonomists for standard genome sequencing and annotation.</title>
        <authorList>
            <consortium name="The Broad Institute Genomics Platform"/>
            <consortium name="The Broad Institute Genome Sequencing Center for Infectious Disease"/>
            <person name="Wu L."/>
            <person name="Ma J."/>
        </authorList>
    </citation>
    <scope>NUCLEOTIDE SEQUENCE [LARGE SCALE GENOMIC DNA]</scope>
    <source>
        <strain evidence="8 9">JCM 15503</strain>
    </source>
</reference>
<feature type="domain" description="PAS" evidence="4">
    <location>
        <begin position="15"/>
        <end position="85"/>
    </location>
</feature>
<dbReference type="Pfam" id="PF00989">
    <property type="entry name" value="PAS"/>
    <property type="match status" value="1"/>
</dbReference>
<evidence type="ECO:0008006" key="10">
    <source>
        <dbReference type="Google" id="ProtNLM"/>
    </source>
</evidence>
<dbReference type="InterPro" id="IPR052155">
    <property type="entry name" value="Biofilm_reg_signaling"/>
</dbReference>
<evidence type="ECO:0000313" key="8">
    <source>
        <dbReference type="EMBL" id="GAA0749881.1"/>
    </source>
</evidence>
<dbReference type="Pfam" id="PF00072">
    <property type="entry name" value="Response_reg"/>
    <property type="match status" value="1"/>
</dbReference>
<dbReference type="CDD" id="cd01949">
    <property type="entry name" value="GGDEF"/>
    <property type="match status" value="1"/>
</dbReference>
<dbReference type="InterPro" id="IPR029787">
    <property type="entry name" value="Nucleotide_cyclase"/>
</dbReference>
<feature type="modified residue" description="4-aspartylphosphate" evidence="1">
    <location>
        <position position="758"/>
    </location>
</feature>